<keyword evidence="2" id="KW-1185">Reference proteome</keyword>
<dbReference type="Gene3D" id="2.140.10.30">
    <property type="entry name" value="Dipeptidylpeptidase IV, N-terminal domain"/>
    <property type="match status" value="1"/>
</dbReference>
<reference evidence="1 2" key="1">
    <citation type="submission" date="2019-05" db="EMBL/GenBank/DDBJ databases">
        <title>Another draft genome of Portunus trituberculatus and its Hox gene families provides insights of decapod evolution.</title>
        <authorList>
            <person name="Jeong J.-H."/>
            <person name="Song I."/>
            <person name="Kim S."/>
            <person name="Choi T."/>
            <person name="Kim D."/>
            <person name="Ryu S."/>
            <person name="Kim W."/>
        </authorList>
    </citation>
    <scope>NUCLEOTIDE SEQUENCE [LARGE SCALE GENOMIC DNA]</scope>
    <source>
        <tissue evidence="1">Muscle</tissue>
    </source>
</reference>
<name>A0A5B7HW76_PORTR</name>
<dbReference type="EMBL" id="VSRR010038019">
    <property type="protein sequence ID" value="MPC73999.1"/>
    <property type="molecule type" value="Genomic_DNA"/>
</dbReference>
<evidence type="ECO:0000313" key="1">
    <source>
        <dbReference type="EMBL" id="MPC73999.1"/>
    </source>
</evidence>
<dbReference type="Proteomes" id="UP000324222">
    <property type="component" value="Unassembled WGS sequence"/>
</dbReference>
<accession>A0A5B7HW76</accession>
<evidence type="ECO:0000313" key="2">
    <source>
        <dbReference type="Proteomes" id="UP000324222"/>
    </source>
</evidence>
<protein>
    <submittedName>
        <fullName evidence="1">Dipeptidyl peptidase 8</fullName>
    </submittedName>
</protein>
<gene>
    <name evidence="1" type="primary">Dpp8_0</name>
    <name evidence="1" type="ORF">E2C01_068343</name>
</gene>
<proteinExistence type="predicted"/>
<dbReference type="OrthoDB" id="16520at2759"/>
<dbReference type="AlphaFoldDB" id="A0A5B7HW76"/>
<comment type="caution">
    <text evidence="1">The sequence shown here is derived from an EMBL/GenBank/DDBJ whole genome shotgun (WGS) entry which is preliminary data.</text>
</comment>
<sequence length="113" mass="13263">MFFLQVYFLINVFSCRFPLYPHDQDLCFFQQAWGSRIVYQEVLDSFQSFLWRNMSREELLLSERRRISTWGITNYELHPSSGTLVFPASSTIFQCVHPERPVGVGQGKVFISS</sequence>
<organism evidence="1 2">
    <name type="scientific">Portunus trituberculatus</name>
    <name type="common">Swimming crab</name>
    <name type="synonym">Neptunus trituberculatus</name>
    <dbReference type="NCBI Taxonomy" id="210409"/>
    <lineage>
        <taxon>Eukaryota</taxon>
        <taxon>Metazoa</taxon>
        <taxon>Ecdysozoa</taxon>
        <taxon>Arthropoda</taxon>
        <taxon>Crustacea</taxon>
        <taxon>Multicrustacea</taxon>
        <taxon>Malacostraca</taxon>
        <taxon>Eumalacostraca</taxon>
        <taxon>Eucarida</taxon>
        <taxon>Decapoda</taxon>
        <taxon>Pleocyemata</taxon>
        <taxon>Brachyura</taxon>
        <taxon>Eubrachyura</taxon>
        <taxon>Portunoidea</taxon>
        <taxon>Portunidae</taxon>
        <taxon>Portuninae</taxon>
        <taxon>Portunus</taxon>
    </lineage>
</organism>